<dbReference type="AlphaFoldDB" id="A0A7R8WE39"/>
<feature type="compositionally biased region" description="Gly residues" evidence="1">
    <location>
        <begin position="45"/>
        <end position="94"/>
    </location>
</feature>
<feature type="compositionally biased region" description="Gly residues" evidence="1">
    <location>
        <begin position="601"/>
        <end position="614"/>
    </location>
</feature>
<feature type="region of interest" description="Disordered" evidence="1">
    <location>
        <begin position="540"/>
        <end position="559"/>
    </location>
</feature>
<feature type="compositionally biased region" description="Gly residues" evidence="1">
    <location>
        <begin position="103"/>
        <end position="124"/>
    </location>
</feature>
<dbReference type="OrthoDB" id="10067824at2759"/>
<protein>
    <submittedName>
        <fullName evidence="2">Uncharacterized protein</fullName>
    </submittedName>
</protein>
<evidence type="ECO:0000313" key="2">
    <source>
        <dbReference type="EMBL" id="CAD7229988.1"/>
    </source>
</evidence>
<dbReference type="Gene3D" id="6.10.250.1170">
    <property type="match status" value="1"/>
</dbReference>
<accession>A0A7R8WE39</accession>
<dbReference type="Pfam" id="PF08075">
    <property type="entry name" value="NOPS"/>
    <property type="match status" value="1"/>
</dbReference>
<dbReference type="FunFam" id="3.30.70.330:FF:000043">
    <property type="entry name" value="paraspeckle component 1 isoform X1"/>
    <property type="match status" value="1"/>
</dbReference>
<feature type="compositionally biased region" description="Basic and acidic residues" evidence="1">
    <location>
        <begin position="1"/>
        <end position="29"/>
    </location>
</feature>
<reference evidence="2" key="1">
    <citation type="submission" date="2020-11" db="EMBL/GenBank/DDBJ databases">
        <authorList>
            <person name="Tran Van P."/>
        </authorList>
    </citation>
    <scope>NUCLEOTIDE SEQUENCE</scope>
</reference>
<gene>
    <name evidence="2" type="ORF">CTOB1V02_LOCUS7852</name>
</gene>
<dbReference type="Gene3D" id="3.30.70.330">
    <property type="match status" value="2"/>
</dbReference>
<dbReference type="SUPFAM" id="SSF54928">
    <property type="entry name" value="RNA-binding domain, RBD"/>
    <property type="match status" value="2"/>
</dbReference>
<dbReference type="InterPro" id="IPR012677">
    <property type="entry name" value="Nucleotide-bd_a/b_plait_sf"/>
</dbReference>
<proteinExistence type="predicted"/>
<sequence>MVENKDEKKDGSIKETPTKKPQPETKQKQPDVVTPKTESKTPESGGTGVGGGGFRGRGFGRGSPSPRGGGFNGDSGFRGGRGGFRGGRGGGGGQSDQSEAQESGGGRNFRGGRGGSRGGRGGGPSPNEVEERSNSPEGGSRGSSRGGRFSDRGGGGRGGRGGGMSRGGGSPGGERVGRGGFRGRGGGSGGGGRPSWSNWANPEERVFEKLVGIFANQGTSDPLPEEPPKERKKFTGHCRLFVGNLPPSITDEEFEDLFKPYGETFEPFVNRDKNFGFIRLDYRENAEKAKCELDDKPFKDPTRPLKVRFAAHQGSVRVKNLSPWVSNELLEKSFSIFGDIERAVVVTDVRGRSTGEAIVEFTQKPHAMVCLQMTKDHCFFLTSSPRPVFVEMAPDNDEFEGLQDKNLSRRNPEFLHERSQPPRFAPKDSFEHEYGQRWRQLEDLEKQKIEAVKAEMRYEREKLEAQMEYAKHDHEINTLKQQLRQRELEKERQIQEQENRQRILDERRRREEEAFRQKQEQLQADMERREQEMRRRALENTRFLEDQMSGSAGGGADSSFGSGGVGGAYGDYGSGPGNKRGFDASGDSWRGYGSGQQFDNAGGGGGYGEHGGYQSGAYQLLPEVTSEVSCCAVDR</sequence>
<name>A0A7R8WE39_9CRUS</name>
<feature type="region of interest" description="Disordered" evidence="1">
    <location>
        <begin position="1"/>
        <end position="199"/>
    </location>
</feature>
<dbReference type="InterPro" id="IPR000504">
    <property type="entry name" value="RRM_dom"/>
</dbReference>
<dbReference type="PROSITE" id="PS50102">
    <property type="entry name" value="RRM"/>
    <property type="match status" value="2"/>
</dbReference>
<dbReference type="SMART" id="SM00360">
    <property type="entry name" value="RRM"/>
    <property type="match status" value="2"/>
</dbReference>
<dbReference type="CDD" id="cd12945">
    <property type="entry name" value="NOPS_NONA_like"/>
    <property type="match status" value="1"/>
</dbReference>
<dbReference type="EMBL" id="OB662394">
    <property type="protein sequence ID" value="CAD7229988.1"/>
    <property type="molecule type" value="Genomic_DNA"/>
</dbReference>
<organism evidence="2">
    <name type="scientific">Cyprideis torosa</name>
    <dbReference type="NCBI Taxonomy" id="163714"/>
    <lineage>
        <taxon>Eukaryota</taxon>
        <taxon>Metazoa</taxon>
        <taxon>Ecdysozoa</taxon>
        <taxon>Arthropoda</taxon>
        <taxon>Crustacea</taxon>
        <taxon>Oligostraca</taxon>
        <taxon>Ostracoda</taxon>
        <taxon>Podocopa</taxon>
        <taxon>Podocopida</taxon>
        <taxon>Cytherocopina</taxon>
        <taxon>Cytheroidea</taxon>
        <taxon>Cytherideidae</taxon>
        <taxon>Cyprideis</taxon>
    </lineage>
</organism>
<dbReference type="Pfam" id="PF00076">
    <property type="entry name" value="RRM_1"/>
    <property type="match status" value="2"/>
</dbReference>
<feature type="compositionally biased region" description="Gly residues" evidence="1">
    <location>
        <begin position="152"/>
        <end position="193"/>
    </location>
</feature>
<dbReference type="GO" id="GO:0003723">
    <property type="term" value="F:RNA binding"/>
    <property type="evidence" value="ECO:0007669"/>
    <property type="project" value="UniProtKB-UniRule"/>
</dbReference>
<feature type="region of interest" description="Disordered" evidence="1">
    <location>
        <begin position="515"/>
        <end position="534"/>
    </location>
</feature>
<dbReference type="PANTHER" id="PTHR23189">
    <property type="entry name" value="RNA RECOGNITION MOTIF-CONTAINING"/>
    <property type="match status" value="1"/>
</dbReference>
<feature type="region of interest" description="Disordered" evidence="1">
    <location>
        <begin position="576"/>
        <end position="614"/>
    </location>
</feature>
<evidence type="ECO:0000256" key="1">
    <source>
        <dbReference type="SAM" id="MobiDB-lite"/>
    </source>
</evidence>
<dbReference type="InterPro" id="IPR012975">
    <property type="entry name" value="NOPS"/>
</dbReference>
<dbReference type="InterPro" id="IPR035979">
    <property type="entry name" value="RBD_domain_sf"/>
</dbReference>